<comment type="similarity">
    <text evidence="1">Belongs to the peptidase M20 family.</text>
</comment>
<accession>A0A381VN51</accession>
<dbReference type="InterPro" id="IPR036264">
    <property type="entry name" value="Bact_exopeptidase_dim_dom"/>
</dbReference>
<dbReference type="GO" id="GO:0016787">
    <property type="term" value="F:hydrolase activity"/>
    <property type="evidence" value="ECO:0007669"/>
    <property type="project" value="UniProtKB-KW"/>
</dbReference>
<evidence type="ECO:0000256" key="1">
    <source>
        <dbReference type="ARBA" id="ARBA00006153"/>
    </source>
</evidence>
<dbReference type="SUPFAM" id="SSF55031">
    <property type="entry name" value="Bacterial exopeptidase dimerisation domain"/>
    <property type="match status" value="1"/>
</dbReference>
<dbReference type="Pfam" id="PF07687">
    <property type="entry name" value="M20_dimer"/>
    <property type="match status" value="1"/>
</dbReference>
<name>A0A381VN51_9ZZZZ</name>
<proteinExistence type="inferred from homology"/>
<protein>
    <recommendedName>
        <fullName evidence="3">Peptidase M20 dimerisation domain-containing protein</fullName>
    </recommendedName>
</protein>
<evidence type="ECO:0000256" key="2">
    <source>
        <dbReference type="ARBA" id="ARBA00022801"/>
    </source>
</evidence>
<evidence type="ECO:0000259" key="3">
    <source>
        <dbReference type="Pfam" id="PF07687"/>
    </source>
</evidence>
<dbReference type="SUPFAM" id="SSF53187">
    <property type="entry name" value="Zn-dependent exopeptidases"/>
    <property type="match status" value="1"/>
</dbReference>
<dbReference type="InterPro" id="IPR002933">
    <property type="entry name" value="Peptidase_M20"/>
</dbReference>
<dbReference type="NCBIfam" id="TIGR01891">
    <property type="entry name" value="amidohydrolases"/>
    <property type="match status" value="1"/>
</dbReference>
<feature type="domain" description="Peptidase M20 dimerisation" evidence="3">
    <location>
        <begin position="208"/>
        <end position="304"/>
    </location>
</feature>
<dbReference type="FunFam" id="3.30.70.360:FF:000014">
    <property type="entry name" value="N-acyl-L-amino acid amidohydrolase"/>
    <property type="match status" value="1"/>
</dbReference>
<sequence>MRINLKILLLIFLFSSSFAYCENKEDLFELYKELHSNPELSFQEKETSSKLASILESSGFNVRRNFGGNGVVATLNNGDGNTVMIRADMDGLPVEEKTGSSYASKKKMLNEFGKEVFTMHACGHDIHMTVLIGAAQKLKELSPLWKGTLLLVLQPAEEVSGGARAIIKEGLFEKFPRPDFNLALHVSADLEAGKVGYIPGWAMANVDSVDILIKGLGGHGAYPHNTKDPIVLAAQIINNLQTIVSREISPLEPAVITVGSIHGGTKHNVIPNEVKLQLTIRSYKEEVRKQTIEGIKRIANNLALSANLPEELFPVVSLKDEYTPSLYNDPDLTEKLKQSFVTAIGLENVVKVDPVMGGEDFGMYGREEPIIPSSLFWLGSVEAGKYKKSLSGDFKLPSLHSDLFLPEPMLTINTGVKTMTQAALDLF</sequence>
<dbReference type="Gene3D" id="3.30.70.360">
    <property type="match status" value="1"/>
</dbReference>
<dbReference type="InterPro" id="IPR011650">
    <property type="entry name" value="Peptidase_M20_dimer"/>
</dbReference>
<reference evidence="4" key="1">
    <citation type="submission" date="2018-05" db="EMBL/GenBank/DDBJ databases">
        <authorList>
            <person name="Lanie J.A."/>
            <person name="Ng W.-L."/>
            <person name="Kazmierczak K.M."/>
            <person name="Andrzejewski T.M."/>
            <person name="Davidsen T.M."/>
            <person name="Wayne K.J."/>
            <person name="Tettelin H."/>
            <person name="Glass J.I."/>
            <person name="Rusch D."/>
            <person name="Podicherti R."/>
            <person name="Tsui H.-C.T."/>
            <person name="Winkler M.E."/>
        </authorList>
    </citation>
    <scope>NUCLEOTIDE SEQUENCE</scope>
</reference>
<dbReference type="PANTHER" id="PTHR11014">
    <property type="entry name" value="PEPTIDASE M20 FAMILY MEMBER"/>
    <property type="match status" value="1"/>
</dbReference>
<dbReference type="Gene3D" id="3.40.630.10">
    <property type="entry name" value="Zn peptidases"/>
    <property type="match status" value="1"/>
</dbReference>
<dbReference type="PIRSF" id="PIRSF005962">
    <property type="entry name" value="Pept_M20D_amidohydro"/>
    <property type="match status" value="1"/>
</dbReference>
<feature type="non-terminal residue" evidence="4">
    <location>
        <position position="427"/>
    </location>
</feature>
<dbReference type="EMBL" id="UINC01009306">
    <property type="protein sequence ID" value="SVA41756.1"/>
    <property type="molecule type" value="Genomic_DNA"/>
</dbReference>
<evidence type="ECO:0000313" key="4">
    <source>
        <dbReference type="EMBL" id="SVA41756.1"/>
    </source>
</evidence>
<dbReference type="AlphaFoldDB" id="A0A381VN51"/>
<dbReference type="Pfam" id="PF01546">
    <property type="entry name" value="Peptidase_M20"/>
    <property type="match status" value="1"/>
</dbReference>
<dbReference type="InterPro" id="IPR017439">
    <property type="entry name" value="Amidohydrolase"/>
</dbReference>
<keyword evidence="2" id="KW-0378">Hydrolase</keyword>
<organism evidence="4">
    <name type="scientific">marine metagenome</name>
    <dbReference type="NCBI Taxonomy" id="408172"/>
    <lineage>
        <taxon>unclassified sequences</taxon>
        <taxon>metagenomes</taxon>
        <taxon>ecological metagenomes</taxon>
    </lineage>
</organism>
<dbReference type="PANTHER" id="PTHR11014:SF63">
    <property type="entry name" value="METALLOPEPTIDASE, PUTATIVE (AFU_ORTHOLOGUE AFUA_6G09600)-RELATED"/>
    <property type="match status" value="1"/>
</dbReference>
<gene>
    <name evidence="4" type="ORF">METZ01_LOCUS94610</name>
</gene>